<dbReference type="Proteomes" id="UP001243375">
    <property type="component" value="Unassembled WGS sequence"/>
</dbReference>
<protein>
    <submittedName>
        <fullName evidence="1">Uncharacterized protein</fullName>
    </submittedName>
</protein>
<keyword evidence="2" id="KW-1185">Reference proteome</keyword>
<organism evidence="1 2">
    <name type="scientific">Naganishia vaughanmartiniae</name>
    <dbReference type="NCBI Taxonomy" id="1424756"/>
    <lineage>
        <taxon>Eukaryota</taxon>
        <taxon>Fungi</taxon>
        <taxon>Dikarya</taxon>
        <taxon>Basidiomycota</taxon>
        <taxon>Agaricomycotina</taxon>
        <taxon>Tremellomycetes</taxon>
        <taxon>Filobasidiales</taxon>
        <taxon>Filobasidiaceae</taxon>
        <taxon>Naganishia</taxon>
    </lineage>
</organism>
<gene>
    <name evidence="1" type="ORF">QFC22_005989</name>
</gene>
<proteinExistence type="predicted"/>
<evidence type="ECO:0000313" key="2">
    <source>
        <dbReference type="Proteomes" id="UP001243375"/>
    </source>
</evidence>
<comment type="caution">
    <text evidence="1">The sequence shown here is derived from an EMBL/GenBank/DDBJ whole genome shotgun (WGS) entry which is preliminary data.</text>
</comment>
<sequence length="223" mass="24849">MSFFGPFRHSTAKTTLRGTQTLRCPTDMSTKPCRRNSNTDPKPKSPSSTTVRANSSPEAALPGKSRVWLKVCVGIEADLDLDCGHAVIYGVIKYGKFGENTYSIIKEAPPAIKIAEMRILPTETSEDFQNNCMEILQDLNMELVMNRKINQPTLIPEARRADDERGRHKKLEASIKLDGAKMVLDLRASASRSSRIAADLEEEERQRQTASIGKVRRSATFPI</sequence>
<name>A0ACC2WPI8_9TREE</name>
<evidence type="ECO:0000313" key="1">
    <source>
        <dbReference type="EMBL" id="KAJ9113680.1"/>
    </source>
</evidence>
<dbReference type="EMBL" id="JASBWU010000021">
    <property type="protein sequence ID" value="KAJ9113680.1"/>
    <property type="molecule type" value="Genomic_DNA"/>
</dbReference>
<reference evidence="1" key="1">
    <citation type="submission" date="2023-04" db="EMBL/GenBank/DDBJ databases">
        <title>Draft Genome sequencing of Naganishia species isolated from polar environments using Oxford Nanopore Technology.</title>
        <authorList>
            <person name="Leo P."/>
            <person name="Venkateswaran K."/>
        </authorList>
    </citation>
    <scope>NUCLEOTIDE SEQUENCE</scope>
    <source>
        <strain evidence="1">MNA-CCFEE 5425</strain>
    </source>
</reference>
<accession>A0ACC2WPI8</accession>